<accession>A0A6C0B119</accession>
<dbReference type="InterPro" id="IPR023214">
    <property type="entry name" value="HAD_sf"/>
</dbReference>
<protein>
    <submittedName>
        <fullName evidence="1">Uncharacterized protein</fullName>
    </submittedName>
</protein>
<dbReference type="SUPFAM" id="SSF56784">
    <property type="entry name" value="HAD-like"/>
    <property type="match status" value="1"/>
</dbReference>
<dbReference type="EMBL" id="MN739042">
    <property type="protein sequence ID" value="QHS85208.1"/>
    <property type="molecule type" value="Genomic_DNA"/>
</dbReference>
<dbReference type="AlphaFoldDB" id="A0A6C0B119"/>
<organism evidence="1">
    <name type="scientific">viral metagenome</name>
    <dbReference type="NCBI Taxonomy" id="1070528"/>
    <lineage>
        <taxon>unclassified sequences</taxon>
        <taxon>metagenomes</taxon>
        <taxon>organismal metagenomes</taxon>
    </lineage>
</organism>
<dbReference type="Gene3D" id="3.40.50.1000">
    <property type="entry name" value="HAD superfamily/HAD-like"/>
    <property type="match status" value="1"/>
</dbReference>
<name>A0A6C0B119_9ZZZZ</name>
<reference evidence="1" key="1">
    <citation type="journal article" date="2020" name="Nature">
        <title>Giant virus diversity and host interactions through global metagenomics.</title>
        <authorList>
            <person name="Schulz F."/>
            <person name="Roux S."/>
            <person name="Paez-Espino D."/>
            <person name="Jungbluth S."/>
            <person name="Walsh D.A."/>
            <person name="Denef V.J."/>
            <person name="McMahon K.D."/>
            <person name="Konstantinidis K.T."/>
            <person name="Eloe-Fadrosh E.A."/>
            <person name="Kyrpides N.C."/>
            <person name="Woyke T."/>
        </authorList>
    </citation>
    <scope>NUCLEOTIDE SEQUENCE</scope>
    <source>
        <strain evidence="1">GVMAG-M-3300009182-78</strain>
    </source>
</reference>
<proteinExistence type="predicted"/>
<dbReference type="InterPro" id="IPR036412">
    <property type="entry name" value="HAD-like_sf"/>
</dbReference>
<evidence type="ECO:0000313" key="1">
    <source>
        <dbReference type="EMBL" id="QHS85208.1"/>
    </source>
</evidence>
<sequence>MHRLTVKKIVVFDLDETLGYFIELGIFWDSLQKYINQANSEEENTCISQDDFNKILDLYPEFVRPNILYILEFLKKKKISGHCQDVMIYTNNQGPKDWVQYIKNYFHEKLNFKLFSYIISAFKVDGKRVEMCRTSHNKTLSDFIRCTKIPKCTEICYLDDTYYPDMNNNNVYYIKVKPYTHDLSFDEMIKRFLTSNMGKEIISNPNENEFFVDYMKRTMMSYQFIYSGKNKQEYEIDKIITKKIMNHIEAFFNNKNTNDRYLYKKSIKQKVYKSKTKKIRR</sequence>